<name>A0ABV9WID4_9ACTN</name>
<comment type="similarity">
    <text evidence="1">Belongs to the PstS family.</text>
</comment>
<comment type="caution">
    <text evidence="6">The sequence shown here is derived from an EMBL/GenBank/DDBJ whole genome shotgun (WGS) entry which is preliminary data.</text>
</comment>
<dbReference type="Gene3D" id="3.40.190.10">
    <property type="entry name" value="Periplasmic binding protein-like II"/>
    <property type="match status" value="2"/>
</dbReference>
<protein>
    <submittedName>
        <fullName evidence="6">Substrate-binding domain-containing protein</fullName>
    </submittedName>
</protein>
<feature type="signal peptide" evidence="4">
    <location>
        <begin position="1"/>
        <end position="35"/>
    </location>
</feature>
<dbReference type="PANTHER" id="PTHR42996:SF1">
    <property type="entry name" value="PHOSPHATE-BINDING PROTEIN PSTS"/>
    <property type="match status" value="1"/>
</dbReference>
<feature type="transmembrane region" description="Helical" evidence="3">
    <location>
        <begin position="516"/>
        <end position="535"/>
    </location>
</feature>
<dbReference type="InterPro" id="IPR024370">
    <property type="entry name" value="PBP_domain"/>
</dbReference>
<accession>A0ABV9WID4</accession>
<feature type="compositionally biased region" description="Low complexity" evidence="2">
    <location>
        <begin position="460"/>
        <end position="474"/>
    </location>
</feature>
<dbReference type="InterPro" id="IPR050962">
    <property type="entry name" value="Phosphate-bind_PstS"/>
</dbReference>
<keyword evidence="7" id="KW-1185">Reference proteome</keyword>
<feature type="compositionally biased region" description="Gly residues" evidence="2">
    <location>
        <begin position="442"/>
        <end position="459"/>
    </location>
</feature>
<keyword evidence="3" id="KW-0472">Membrane</keyword>
<evidence type="ECO:0000313" key="6">
    <source>
        <dbReference type="EMBL" id="MFC5008149.1"/>
    </source>
</evidence>
<proteinExistence type="inferred from homology"/>
<gene>
    <name evidence="6" type="ORF">ACFPIJ_61340</name>
</gene>
<evidence type="ECO:0000313" key="7">
    <source>
        <dbReference type="Proteomes" id="UP001595912"/>
    </source>
</evidence>
<feature type="chain" id="PRO_5046989448" evidence="4">
    <location>
        <begin position="36"/>
        <end position="546"/>
    </location>
</feature>
<keyword evidence="3" id="KW-0812">Transmembrane</keyword>
<evidence type="ECO:0000256" key="2">
    <source>
        <dbReference type="SAM" id="MobiDB-lite"/>
    </source>
</evidence>
<keyword evidence="4" id="KW-0732">Signal</keyword>
<keyword evidence="3" id="KW-1133">Transmembrane helix</keyword>
<dbReference type="Proteomes" id="UP001595912">
    <property type="component" value="Unassembled WGS sequence"/>
</dbReference>
<evidence type="ECO:0000256" key="3">
    <source>
        <dbReference type="SAM" id="Phobius"/>
    </source>
</evidence>
<feature type="domain" description="PBP" evidence="5">
    <location>
        <begin position="33"/>
        <end position="352"/>
    </location>
</feature>
<organism evidence="6 7">
    <name type="scientific">Dactylosporangium cerinum</name>
    <dbReference type="NCBI Taxonomy" id="1434730"/>
    <lineage>
        <taxon>Bacteria</taxon>
        <taxon>Bacillati</taxon>
        <taxon>Actinomycetota</taxon>
        <taxon>Actinomycetes</taxon>
        <taxon>Micromonosporales</taxon>
        <taxon>Micromonosporaceae</taxon>
        <taxon>Dactylosporangium</taxon>
    </lineage>
</organism>
<evidence type="ECO:0000256" key="1">
    <source>
        <dbReference type="ARBA" id="ARBA00008725"/>
    </source>
</evidence>
<reference evidence="7" key="1">
    <citation type="journal article" date="2019" name="Int. J. Syst. Evol. Microbiol.">
        <title>The Global Catalogue of Microorganisms (GCM) 10K type strain sequencing project: providing services to taxonomists for standard genome sequencing and annotation.</title>
        <authorList>
            <consortium name="The Broad Institute Genomics Platform"/>
            <consortium name="The Broad Institute Genome Sequencing Center for Infectious Disease"/>
            <person name="Wu L."/>
            <person name="Ma J."/>
        </authorList>
    </citation>
    <scope>NUCLEOTIDE SEQUENCE [LARGE SCALE GENOMIC DNA]</scope>
    <source>
        <strain evidence="7">CGMCC 4.7152</strain>
    </source>
</reference>
<feature type="region of interest" description="Disordered" evidence="2">
    <location>
        <begin position="427"/>
        <end position="489"/>
    </location>
</feature>
<evidence type="ECO:0000259" key="5">
    <source>
        <dbReference type="Pfam" id="PF12849"/>
    </source>
</evidence>
<sequence length="546" mass="56577">MQTSAARSRPAIAPVLAMVLGLVAALVAPATPAAAAGHARITGTGSSWSANALNQWVADVAKRDLQVDFTATGSASGRKDFAAVATDFGISDIGFRGKDPTTGTRDDAQGRAFAYLPIVAGGTAFVYQVRVGGQLVRNIRLSGETLAKIFFGQITNWNDAQITADNNGTKLPSLPIIVVVHSEGSGSTAQFTSYLAKQYPALWRAYSGMTEFTEYFPTKPKTGTRKPPIAVSGSDLVINTVTAGSSNGAIGYDEYSYALGADYPVVDLENAAGYFTKPTDFNVAVALRAADINMDKTNPLTYLLQKLDRVYVNPDIRTYALSSYSYLILPTGNDARMNSEKRQTLVDFMAYSICTGQSSMGISGYSPLPINLVQAGFEQLQKLHDIDPTVTVAAQPVNTCNNPTFIAGKPNENHLAVIAPNPPDCAKRGKGPCTVAGSPTGSTGGNGNGNGGGGNGSGGTTTNPSASGAASAAAQIDPDTGEVISGGGGGSGGGDVNAVGVPNDLAAFKTGKHMQVLGPTAAVLLLLVVFGPALLGRWLRRRREGS</sequence>
<dbReference type="EMBL" id="JBHSIU010000130">
    <property type="protein sequence ID" value="MFC5008149.1"/>
    <property type="molecule type" value="Genomic_DNA"/>
</dbReference>
<dbReference type="RefSeq" id="WP_380128799.1">
    <property type="nucleotide sequence ID" value="NZ_JBHSIU010000130.1"/>
</dbReference>
<dbReference type="SUPFAM" id="SSF53850">
    <property type="entry name" value="Periplasmic binding protein-like II"/>
    <property type="match status" value="1"/>
</dbReference>
<dbReference type="Pfam" id="PF12849">
    <property type="entry name" value="PBP_like_2"/>
    <property type="match status" value="1"/>
</dbReference>
<dbReference type="PANTHER" id="PTHR42996">
    <property type="entry name" value="PHOSPHATE-BINDING PROTEIN PSTS"/>
    <property type="match status" value="1"/>
</dbReference>
<evidence type="ECO:0000256" key="4">
    <source>
        <dbReference type="SAM" id="SignalP"/>
    </source>
</evidence>